<feature type="region of interest" description="Disordered" evidence="1">
    <location>
        <begin position="30"/>
        <end position="112"/>
    </location>
</feature>
<proteinExistence type="predicted"/>
<evidence type="ECO:0000256" key="2">
    <source>
        <dbReference type="SAM" id="SignalP"/>
    </source>
</evidence>
<evidence type="ECO:0000256" key="1">
    <source>
        <dbReference type="SAM" id="MobiDB-lite"/>
    </source>
</evidence>
<accession>A0ABN7PCD6</accession>
<keyword evidence="2" id="KW-0732">Signal</keyword>
<evidence type="ECO:0000313" key="4">
    <source>
        <dbReference type="Proteomes" id="UP001153148"/>
    </source>
</evidence>
<name>A0ABN7PCD6_TIMPD</name>
<organism evidence="3 4">
    <name type="scientific">Timema podura</name>
    <name type="common">Walking stick</name>
    <dbReference type="NCBI Taxonomy" id="61482"/>
    <lineage>
        <taxon>Eukaryota</taxon>
        <taxon>Metazoa</taxon>
        <taxon>Ecdysozoa</taxon>
        <taxon>Arthropoda</taxon>
        <taxon>Hexapoda</taxon>
        <taxon>Insecta</taxon>
        <taxon>Pterygota</taxon>
        <taxon>Neoptera</taxon>
        <taxon>Polyneoptera</taxon>
        <taxon>Phasmatodea</taxon>
        <taxon>Timematodea</taxon>
        <taxon>Timematoidea</taxon>
        <taxon>Timematidae</taxon>
        <taxon>Timema</taxon>
    </lineage>
</organism>
<feature type="non-terminal residue" evidence="3">
    <location>
        <position position="135"/>
    </location>
</feature>
<reference evidence="3" key="1">
    <citation type="submission" date="2021-03" db="EMBL/GenBank/DDBJ databases">
        <authorList>
            <person name="Tran Van P."/>
        </authorList>
    </citation>
    <scope>NUCLEOTIDE SEQUENCE</scope>
</reference>
<gene>
    <name evidence="3" type="ORF">TPAB3V08_LOCUS10639</name>
</gene>
<dbReference type="EMBL" id="CAJPIN010028245">
    <property type="protein sequence ID" value="CAG2063692.1"/>
    <property type="molecule type" value="Genomic_DNA"/>
</dbReference>
<feature type="signal peptide" evidence="2">
    <location>
        <begin position="1"/>
        <end position="19"/>
    </location>
</feature>
<evidence type="ECO:0000313" key="3">
    <source>
        <dbReference type="EMBL" id="CAG2063692.1"/>
    </source>
</evidence>
<feature type="compositionally biased region" description="Low complexity" evidence="1">
    <location>
        <begin position="73"/>
        <end position="100"/>
    </location>
</feature>
<sequence>MLSIVKSLFIAIAASGGDATAAMYPPGFIPPPPAPALGRGGGGQREEIGRHLAQHKNRGLKKQKNDDLPSTCSTETSEPHLTTSETSPSTSTAEVAAAPPQKRPRLEVEVPPPEEVEVEVIPTQVDLLDMTVEIV</sequence>
<keyword evidence="4" id="KW-1185">Reference proteome</keyword>
<evidence type="ECO:0008006" key="5">
    <source>
        <dbReference type="Google" id="ProtNLM"/>
    </source>
</evidence>
<feature type="chain" id="PRO_5047238551" description="Secreted protein" evidence="2">
    <location>
        <begin position="20"/>
        <end position="135"/>
    </location>
</feature>
<comment type="caution">
    <text evidence="3">The sequence shown here is derived from an EMBL/GenBank/DDBJ whole genome shotgun (WGS) entry which is preliminary data.</text>
</comment>
<dbReference type="Proteomes" id="UP001153148">
    <property type="component" value="Unassembled WGS sequence"/>
</dbReference>
<feature type="compositionally biased region" description="Basic residues" evidence="1">
    <location>
        <begin position="52"/>
        <end position="62"/>
    </location>
</feature>
<protein>
    <recommendedName>
        <fullName evidence="5">Secreted protein</fullName>
    </recommendedName>
</protein>